<dbReference type="Proteomes" id="UP000199735">
    <property type="component" value="Unassembled WGS sequence"/>
</dbReference>
<comment type="caution">
    <text evidence="1">The sequence shown here is derived from an EMBL/GenBank/DDBJ whole genome shotgun (WGS) entry which is preliminary data.</text>
</comment>
<dbReference type="EMBL" id="FOCD01000001">
    <property type="protein sequence ID" value="SEM84653.1"/>
    <property type="molecule type" value="Genomic_DNA"/>
</dbReference>
<dbReference type="InterPro" id="IPR032710">
    <property type="entry name" value="NTF2-like_dom_sf"/>
</dbReference>
<evidence type="ECO:0000313" key="2">
    <source>
        <dbReference type="Proteomes" id="UP000199735"/>
    </source>
</evidence>
<gene>
    <name evidence="1" type="ORF">SAMN04489762_1191</name>
</gene>
<protein>
    <recommendedName>
        <fullName evidence="3">SnoaL-like domain-containing protein</fullName>
    </recommendedName>
</protein>
<organism evidence="1 2">
    <name type="scientific">Terribacillus saccharophilus</name>
    <dbReference type="NCBI Taxonomy" id="361277"/>
    <lineage>
        <taxon>Bacteria</taxon>
        <taxon>Bacillati</taxon>
        <taxon>Bacillota</taxon>
        <taxon>Bacilli</taxon>
        <taxon>Bacillales</taxon>
        <taxon>Bacillaceae</taxon>
        <taxon>Terribacillus</taxon>
    </lineage>
</organism>
<sequence length="180" mass="20991">MQKEVVLWSSLFENEQMKIQNCTRTHEPPSIFFQYITHLSVKCGATKRQAIIVENFHTFLDRYLSRWKAADLHFMENLIDDSFQGIEVRDGKITTHGKEASVTGWSHAFNYFKNKDMEWILSPISILPLNEKEILAIVRATMTLDGKLIKTSNLFFQTFSYKNGEWKLIRTYEETGVSNS</sequence>
<name>A0AAX2EDJ5_9BACI</name>
<proteinExistence type="predicted"/>
<evidence type="ECO:0000313" key="1">
    <source>
        <dbReference type="EMBL" id="SEM84653.1"/>
    </source>
</evidence>
<dbReference type="SUPFAM" id="SSF54427">
    <property type="entry name" value="NTF2-like"/>
    <property type="match status" value="1"/>
</dbReference>
<dbReference type="AlphaFoldDB" id="A0AAX2EDJ5"/>
<reference evidence="1 2" key="1">
    <citation type="submission" date="2016-10" db="EMBL/GenBank/DDBJ databases">
        <authorList>
            <person name="Varghese N."/>
            <person name="Submissions S."/>
        </authorList>
    </citation>
    <scope>NUCLEOTIDE SEQUENCE [LARGE SCALE GENOMIC DNA]</scope>
    <source>
        <strain evidence="1 2">DSM 21619</strain>
    </source>
</reference>
<evidence type="ECO:0008006" key="3">
    <source>
        <dbReference type="Google" id="ProtNLM"/>
    </source>
</evidence>
<accession>A0AAX2EDJ5</accession>